<reference evidence="2 3" key="1">
    <citation type="submission" date="2018-12" db="EMBL/GenBank/DDBJ databases">
        <authorList>
            <person name="Toschakov S.V."/>
        </authorList>
    </citation>
    <scope>NUCLEOTIDE SEQUENCE [LARGE SCALE GENOMIC DNA]</scope>
    <source>
        <strain evidence="2 3">GM2012</strain>
    </source>
</reference>
<evidence type="ECO:0000256" key="1">
    <source>
        <dbReference type="SAM" id="Phobius"/>
    </source>
</evidence>
<proteinExistence type="predicted"/>
<keyword evidence="1" id="KW-0812">Transmembrane</keyword>
<name>A0A432MDI4_9BACT</name>
<feature type="transmembrane region" description="Helical" evidence="1">
    <location>
        <begin position="49"/>
        <end position="68"/>
    </location>
</feature>
<sequence>MNDRADSLVDAIEADLAKNYRPICPSAVIAMILGVSSLVMAMAVFDMDLVVYSAVPALGIVAGMRALGSIARYDLGGRRLAWAGLSASSLALVGGLSAAGYRHATEVPPGYERLGYERLQPGPGEVVPPSAEEVDGEQVFIKGYMYPTAQLDGITEFVLCRDNGSCCFGGQPKLADMIQVTLPAERAVSYRRGLVSVAGRFRVEPDQAPGQLGSILYHLDADLAR</sequence>
<gene>
    <name evidence="2" type="ORF">TsocGM_23130</name>
</gene>
<reference evidence="2 3" key="2">
    <citation type="submission" date="2019-01" db="EMBL/GenBank/DDBJ databases">
        <title>Tautonia sociabilis, a novel thermotolerant planctomycete of Isosphaeraceae family, isolated from a 4000 m deep subterranean habitat.</title>
        <authorList>
            <person name="Kovaleva O.L."/>
            <person name="Elcheninov A.G."/>
            <person name="Van Heerden E."/>
            <person name="Toshchakov S.V."/>
            <person name="Novikov A."/>
            <person name="Bonch-Osmolovskaya E.A."/>
            <person name="Kublanov I.V."/>
        </authorList>
    </citation>
    <scope>NUCLEOTIDE SEQUENCE [LARGE SCALE GENOMIC DNA]</scope>
    <source>
        <strain evidence="2 3">GM2012</strain>
    </source>
</reference>
<feature type="transmembrane region" description="Helical" evidence="1">
    <location>
        <begin position="23"/>
        <end position="43"/>
    </location>
</feature>
<protein>
    <recommendedName>
        <fullName evidence="4">DUF4190 domain-containing protein</fullName>
    </recommendedName>
</protein>
<dbReference type="RefSeq" id="WP_126727830.1">
    <property type="nucleotide sequence ID" value="NZ_RYZH01000068.1"/>
</dbReference>
<organism evidence="2 3">
    <name type="scientific">Tautonia sociabilis</name>
    <dbReference type="NCBI Taxonomy" id="2080755"/>
    <lineage>
        <taxon>Bacteria</taxon>
        <taxon>Pseudomonadati</taxon>
        <taxon>Planctomycetota</taxon>
        <taxon>Planctomycetia</taxon>
        <taxon>Isosphaerales</taxon>
        <taxon>Isosphaeraceae</taxon>
        <taxon>Tautonia</taxon>
    </lineage>
</organism>
<evidence type="ECO:0000313" key="3">
    <source>
        <dbReference type="Proteomes" id="UP000280296"/>
    </source>
</evidence>
<keyword evidence="1" id="KW-0472">Membrane</keyword>
<evidence type="ECO:0008006" key="4">
    <source>
        <dbReference type="Google" id="ProtNLM"/>
    </source>
</evidence>
<dbReference type="Gene3D" id="2.40.50.870">
    <property type="entry name" value="Protein of unknown function (DUF3299)"/>
    <property type="match status" value="1"/>
</dbReference>
<dbReference type="AlphaFoldDB" id="A0A432MDI4"/>
<keyword evidence="3" id="KW-1185">Reference proteome</keyword>
<dbReference type="EMBL" id="RYZH01000068">
    <property type="protein sequence ID" value="RUL82795.1"/>
    <property type="molecule type" value="Genomic_DNA"/>
</dbReference>
<dbReference type="OrthoDB" id="279013at2"/>
<comment type="caution">
    <text evidence="2">The sequence shown here is derived from an EMBL/GenBank/DDBJ whole genome shotgun (WGS) entry which is preliminary data.</text>
</comment>
<accession>A0A432MDI4</accession>
<keyword evidence="1" id="KW-1133">Transmembrane helix</keyword>
<dbReference type="Proteomes" id="UP000280296">
    <property type="component" value="Unassembled WGS sequence"/>
</dbReference>
<evidence type="ECO:0000313" key="2">
    <source>
        <dbReference type="EMBL" id="RUL82795.1"/>
    </source>
</evidence>